<sequence length="641" mass="72294">MRKKKQKESRSNASTSAPSGLFLSKQRGRAMSPTNTQPTPASVPSLALSPTLSNRWQNVLPDGQGDLSEVLSKFNSVNYEPQEMVFDSSKEKGMDFAGLVVGGSLNVVLCREDKQQISLDDLYIGETTLIFECFTDTPPRTTLRAGKNGCRLLQIPLSFLAQDDEKNSGKIRNFLVQLMWNRLEERKEANLWLQRFRRKLNEGRRGERIGDLTVTKPTLTAYVDDSKISVDHMVTWKDFAYVGTAVFFRVFDLSTSETKFQLDVGVRGLFRRRNLLLVALRDFRLFLYDMKRNVPMVQLTGHKNWVASVALHRQTIVSTSADKTAIIWDIGHLYKSNKKKSKYDQPMDLQEYEGQGEGRNFAEILKDDDSDTGSDLSEYTMSTSSDFGDIDDDDLLEPSSPVAVLEGHTETVVMAGFIKGFIVTASADKSIRLWGLQGDLLGKCLQVIENAHDDWITQGKVKDNELFTIARDFMVNQWAMGGKRGKFSKKSHLKLTHSYQCEARPTRLFVSKTRLFVPTSDNSIHCFDHKTGKLIVKCVGHTDKITSIVVGDDHVFWSGSGDKKIKQWSVDSGEVVCEFVGHTGGVNKFQKTGQHIVSASDDGTVRIWKTGPGTPKLKEKEKDKDKKRIKTPRHHHRPHFT</sequence>
<feature type="compositionally biased region" description="Basic and acidic residues" evidence="4">
    <location>
        <begin position="616"/>
        <end position="626"/>
    </location>
</feature>
<name>A0A7S4KL76_9EUKA</name>
<gene>
    <name evidence="5" type="ORF">NAES01612_LOCUS8141</name>
</gene>
<dbReference type="PANTHER" id="PTHR19848">
    <property type="entry name" value="WD40 REPEAT PROTEIN"/>
    <property type="match status" value="1"/>
</dbReference>
<accession>A0A7S4KL76</accession>
<dbReference type="PANTHER" id="PTHR19848:SF8">
    <property type="entry name" value="F-BOX AND WD REPEAT DOMAIN CONTAINING 7"/>
    <property type="match status" value="1"/>
</dbReference>
<feature type="repeat" description="WD" evidence="3">
    <location>
        <begin position="405"/>
        <end position="437"/>
    </location>
</feature>
<evidence type="ECO:0000313" key="5">
    <source>
        <dbReference type="EMBL" id="CAE2298426.1"/>
    </source>
</evidence>
<dbReference type="InterPro" id="IPR015943">
    <property type="entry name" value="WD40/YVTN_repeat-like_dom_sf"/>
</dbReference>
<dbReference type="Gene3D" id="2.130.10.10">
    <property type="entry name" value="YVTN repeat-like/Quinoprotein amine dehydrogenase"/>
    <property type="match status" value="3"/>
</dbReference>
<dbReference type="AlphaFoldDB" id="A0A7S4KL76"/>
<protein>
    <submittedName>
        <fullName evidence="5">Uncharacterized protein</fullName>
    </submittedName>
</protein>
<feature type="repeat" description="WD" evidence="3">
    <location>
        <begin position="299"/>
        <end position="330"/>
    </location>
</feature>
<organism evidence="5">
    <name type="scientific">Paramoeba aestuarina</name>
    <dbReference type="NCBI Taxonomy" id="180227"/>
    <lineage>
        <taxon>Eukaryota</taxon>
        <taxon>Amoebozoa</taxon>
        <taxon>Discosea</taxon>
        <taxon>Flabellinia</taxon>
        <taxon>Dactylopodida</taxon>
        <taxon>Paramoebidae</taxon>
        <taxon>Paramoeba</taxon>
    </lineage>
</organism>
<keyword evidence="1 3" id="KW-0853">WD repeat</keyword>
<feature type="repeat" description="WD" evidence="3">
    <location>
        <begin position="579"/>
        <end position="609"/>
    </location>
</feature>
<dbReference type="PROSITE" id="PS50294">
    <property type="entry name" value="WD_REPEATS_REGION"/>
    <property type="match status" value="2"/>
</dbReference>
<dbReference type="InterPro" id="IPR001680">
    <property type="entry name" value="WD40_rpt"/>
</dbReference>
<feature type="compositionally biased region" description="Polar residues" evidence="4">
    <location>
        <begin position="32"/>
        <end position="45"/>
    </location>
</feature>
<dbReference type="PRINTS" id="PR00320">
    <property type="entry name" value="GPROTEINBRPT"/>
</dbReference>
<dbReference type="InterPro" id="IPR020472">
    <property type="entry name" value="WD40_PAC1"/>
</dbReference>
<dbReference type="PROSITE" id="PS50082">
    <property type="entry name" value="WD_REPEATS_2"/>
    <property type="match status" value="4"/>
</dbReference>
<feature type="repeat" description="WD" evidence="3">
    <location>
        <begin position="538"/>
        <end position="578"/>
    </location>
</feature>
<evidence type="ECO:0000256" key="3">
    <source>
        <dbReference type="PROSITE-ProRule" id="PRU00221"/>
    </source>
</evidence>
<evidence type="ECO:0000256" key="4">
    <source>
        <dbReference type="SAM" id="MobiDB-lite"/>
    </source>
</evidence>
<feature type="region of interest" description="Disordered" evidence="4">
    <location>
        <begin position="1"/>
        <end position="45"/>
    </location>
</feature>
<dbReference type="Pfam" id="PF00400">
    <property type="entry name" value="WD40"/>
    <property type="match status" value="4"/>
</dbReference>
<dbReference type="EMBL" id="HBKR01012258">
    <property type="protein sequence ID" value="CAE2298426.1"/>
    <property type="molecule type" value="Transcribed_RNA"/>
</dbReference>
<feature type="region of interest" description="Disordered" evidence="4">
    <location>
        <begin position="608"/>
        <end position="641"/>
    </location>
</feature>
<dbReference type="SUPFAM" id="SSF50978">
    <property type="entry name" value="WD40 repeat-like"/>
    <property type="match status" value="1"/>
</dbReference>
<evidence type="ECO:0000256" key="2">
    <source>
        <dbReference type="ARBA" id="ARBA00022737"/>
    </source>
</evidence>
<dbReference type="InterPro" id="IPR019775">
    <property type="entry name" value="WD40_repeat_CS"/>
</dbReference>
<keyword evidence="2" id="KW-0677">Repeat</keyword>
<evidence type="ECO:0000256" key="1">
    <source>
        <dbReference type="ARBA" id="ARBA00022574"/>
    </source>
</evidence>
<dbReference type="InterPro" id="IPR036322">
    <property type="entry name" value="WD40_repeat_dom_sf"/>
</dbReference>
<proteinExistence type="predicted"/>
<reference evidence="5" key="1">
    <citation type="submission" date="2021-01" db="EMBL/GenBank/DDBJ databases">
        <authorList>
            <person name="Corre E."/>
            <person name="Pelletier E."/>
            <person name="Niang G."/>
            <person name="Scheremetjew M."/>
            <person name="Finn R."/>
            <person name="Kale V."/>
            <person name="Holt S."/>
            <person name="Cochrane G."/>
            <person name="Meng A."/>
            <person name="Brown T."/>
            <person name="Cohen L."/>
        </authorList>
    </citation>
    <scope>NUCLEOTIDE SEQUENCE</scope>
    <source>
        <strain evidence="5">SoJaBio B1-5/56/2</strain>
    </source>
</reference>
<feature type="compositionally biased region" description="Basic residues" evidence="4">
    <location>
        <begin position="627"/>
        <end position="641"/>
    </location>
</feature>
<dbReference type="PROSITE" id="PS00678">
    <property type="entry name" value="WD_REPEATS_1"/>
    <property type="match status" value="1"/>
</dbReference>
<dbReference type="SMART" id="SM00320">
    <property type="entry name" value="WD40"/>
    <property type="match status" value="5"/>
</dbReference>